<reference evidence="3" key="1">
    <citation type="journal article" date="2019" name="Int. J. Syst. Evol. Microbiol.">
        <title>The Global Catalogue of Microorganisms (GCM) 10K type strain sequencing project: providing services to taxonomists for standard genome sequencing and annotation.</title>
        <authorList>
            <consortium name="The Broad Institute Genomics Platform"/>
            <consortium name="The Broad Institute Genome Sequencing Center for Infectious Disease"/>
            <person name="Wu L."/>
            <person name="Ma J."/>
        </authorList>
    </citation>
    <scope>NUCLEOTIDE SEQUENCE [LARGE SCALE GENOMIC DNA]</scope>
    <source>
        <strain evidence="3">JCM 18720</strain>
    </source>
</reference>
<feature type="transmembrane region" description="Helical" evidence="1">
    <location>
        <begin position="77"/>
        <end position="98"/>
    </location>
</feature>
<evidence type="ECO:0000313" key="2">
    <source>
        <dbReference type="EMBL" id="GAA5189425.1"/>
    </source>
</evidence>
<dbReference type="Proteomes" id="UP001501600">
    <property type="component" value="Unassembled WGS sequence"/>
</dbReference>
<dbReference type="Pfam" id="PF11086">
    <property type="entry name" value="DUF2878"/>
    <property type="match status" value="1"/>
</dbReference>
<feature type="transmembrane region" description="Helical" evidence="1">
    <location>
        <begin position="135"/>
        <end position="157"/>
    </location>
</feature>
<evidence type="ECO:0000313" key="3">
    <source>
        <dbReference type="Proteomes" id="UP001501600"/>
    </source>
</evidence>
<comment type="caution">
    <text evidence="2">The sequence shown here is derived from an EMBL/GenBank/DDBJ whole genome shotgun (WGS) entry which is preliminary data.</text>
</comment>
<dbReference type="InterPro" id="IPR021306">
    <property type="entry name" value="DUF2878"/>
</dbReference>
<proteinExistence type="predicted"/>
<keyword evidence="1" id="KW-0472">Membrane</keyword>
<dbReference type="RefSeq" id="WP_345316121.1">
    <property type="nucleotide sequence ID" value="NZ_BAABLF010000006.1"/>
</dbReference>
<organism evidence="2 3">
    <name type="scientific">Ferrimonas gelatinilytica</name>
    <dbReference type="NCBI Taxonomy" id="1255257"/>
    <lineage>
        <taxon>Bacteria</taxon>
        <taxon>Pseudomonadati</taxon>
        <taxon>Pseudomonadota</taxon>
        <taxon>Gammaproteobacteria</taxon>
        <taxon>Alteromonadales</taxon>
        <taxon>Ferrimonadaceae</taxon>
        <taxon>Ferrimonas</taxon>
    </lineage>
</organism>
<dbReference type="EMBL" id="BAABLF010000006">
    <property type="protein sequence ID" value="GAA5189425.1"/>
    <property type="molecule type" value="Genomic_DNA"/>
</dbReference>
<evidence type="ECO:0000256" key="1">
    <source>
        <dbReference type="SAM" id="Phobius"/>
    </source>
</evidence>
<sequence>MKWRLISQLTLFDIGWFLAVFGAGQWLGWQLVITALMLMLLTPGQHRIWPILFAAGVGLDLLLALGEILTFDAETLLPIPAFLIILWTQFSIFTTVLLNRLPKSSLSLSLICGSCGAIGYYLGSWFGAVQLTPSPLVGTLIIGVGWILLFPGVIRFLQKQRSTKMEVKT</sequence>
<keyword evidence="1" id="KW-0812">Transmembrane</keyword>
<gene>
    <name evidence="2" type="ORF">GCM10025772_11820</name>
</gene>
<feature type="transmembrane region" description="Helical" evidence="1">
    <location>
        <begin position="105"/>
        <end position="123"/>
    </location>
</feature>
<feature type="transmembrane region" description="Helical" evidence="1">
    <location>
        <begin position="14"/>
        <end position="41"/>
    </location>
</feature>
<evidence type="ECO:0008006" key="4">
    <source>
        <dbReference type="Google" id="ProtNLM"/>
    </source>
</evidence>
<accession>A0ABP9S1N3</accession>
<name>A0ABP9S1N3_9GAMM</name>
<keyword evidence="1" id="KW-1133">Transmembrane helix</keyword>
<keyword evidence="3" id="KW-1185">Reference proteome</keyword>
<feature type="transmembrane region" description="Helical" evidence="1">
    <location>
        <begin position="48"/>
        <end position="71"/>
    </location>
</feature>
<protein>
    <recommendedName>
        <fullName evidence="4">DUF2878 domain-containing protein</fullName>
    </recommendedName>
</protein>